<organism evidence="9 10">
    <name type="scientific">Paraburkholderia dipogonis</name>
    <dbReference type="NCBI Taxonomy" id="1211383"/>
    <lineage>
        <taxon>Bacteria</taxon>
        <taxon>Pseudomonadati</taxon>
        <taxon>Pseudomonadota</taxon>
        <taxon>Betaproteobacteria</taxon>
        <taxon>Burkholderiales</taxon>
        <taxon>Burkholderiaceae</taxon>
        <taxon>Paraburkholderia</taxon>
    </lineage>
</organism>
<evidence type="ECO:0000256" key="5">
    <source>
        <dbReference type="ARBA" id="ARBA00022847"/>
    </source>
</evidence>
<dbReference type="InterPro" id="IPR036259">
    <property type="entry name" value="MFS_trans_sf"/>
</dbReference>
<feature type="transmembrane region" description="Helical" evidence="8">
    <location>
        <begin position="69"/>
        <end position="89"/>
    </location>
</feature>
<keyword evidence="7 8" id="KW-0472">Membrane</keyword>
<comment type="subcellular location">
    <subcellularLocation>
        <location evidence="1">Cell membrane</location>
        <topology evidence="1">Multi-pass membrane protein</topology>
    </subcellularLocation>
</comment>
<keyword evidence="5" id="KW-0769">Symport</keyword>
<dbReference type="PANTHER" id="PTHR43528:SF1">
    <property type="entry name" value="ALPHA-KETOGLUTARATE PERMEASE"/>
    <property type="match status" value="1"/>
</dbReference>
<accession>A0ABW9B663</accession>
<keyword evidence="3" id="KW-1003">Cell membrane</keyword>
<dbReference type="Gene3D" id="1.20.1250.20">
    <property type="entry name" value="MFS general substrate transporter like domains"/>
    <property type="match status" value="1"/>
</dbReference>
<keyword evidence="2" id="KW-0813">Transport</keyword>
<keyword evidence="6 8" id="KW-1133">Transmembrane helix</keyword>
<dbReference type="Proteomes" id="UP001629230">
    <property type="component" value="Unassembled WGS sequence"/>
</dbReference>
<protein>
    <submittedName>
        <fullName evidence="9">MFS transporter</fullName>
    </submittedName>
</protein>
<evidence type="ECO:0000256" key="6">
    <source>
        <dbReference type="ARBA" id="ARBA00022989"/>
    </source>
</evidence>
<dbReference type="PANTHER" id="PTHR43528">
    <property type="entry name" value="ALPHA-KETOGLUTARATE PERMEASE"/>
    <property type="match status" value="1"/>
</dbReference>
<reference evidence="9 10" key="1">
    <citation type="journal article" date="2024" name="Chem. Sci.">
        <title>Discovery of megapolipeptins by genome mining of a Burkholderiales bacteria collection.</title>
        <authorList>
            <person name="Paulo B.S."/>
            <person name="Recchia M.J.J."/>
            <person name="Lee S."/>
            <person name="Fergusson C.H."/>
            <person name="Romanowski S.B."/>
            <person name="Hernandez A."/>
            <person name="Krull N."/>
            <person name="Liu D.Y."/>
            <person name="Cavanagh H."/>
            <person name="Bos A."/>
            <person name="Gray C.A."/>
            <person name="Murphy B.T."/>
            <person name="Linington R.G."/>
            <person name="Eustaquio A.S."/>
        </authorList>
    </citation>
    <scope>NUCLEOTIDE SEQUENCE [LARGE SCALE GENOMIC DNA]</scope>
    <source>
        <strain evidence="9 10">RL17-350-BIC-A</strain>
    </source>
</reference>
<keyword evidence="10" id="KW-1185">Reference proteome</keyword>
<sequence length="107" mass="11407">MLNAILGQALIAVFLTLTASVVAVVQCELFPTQVRYTGAALGYNLGYMLFGGTAPFVAQYLVVHTHAPLAPAFYMSAVGLLVLVPIVLLPETAGTRMSRTHAHFSSR</sequence>
<evidence type="ECO:0000256" key="8">
    <source>
        <dbReference type="SAM" id="Phobius"/>
    </source>
</evidence>
<dbReference type="SUPFAM" id="SSF103473">
    <property type="entry name" value="MFS general substrate transporter"/>
    <property type="match status" value="1"/>
</dbReference>
<evidence type="ECO:0000256" key="4">
    <source>
        <dbReference type="ARBA" id="ARBA00022692"/>
    </source>
</evidence>
<proteinExistence type="predicted"/>
<name>A0ABW9B663_9BURK</name>
<evidence type="ECO:0000256" key="3">
    <source>
        <dbReference type="ARBA" id="ARBA00022475"/>
    </source>
</evidence>
<dbReference type="InterPro" id="IPR005828">
    <property type="entry name" value="MFS_sugar_transport-like"/>
</dbReference>
<comment type="caution">
    <text evidence="9">The sequence shown here is derived from an EMBL/GenBank/DDBJ whole genome shotgun (WGS) entry which is preliminary data.</text>
</comment>
<evidence type="ECO:0000256" key="7">
    <source>
        <dbReference type="ARBA" id="ARBA00023136"/>
    </source>
</evidence>
<evidence type="ECO:0000313" key="9">
    <source>
        <dbReference type="EMBL" id="MFM0008415.1"/>
    </source>
</evidence>
<dbReference type="Pfam" id="PF00083">
    <property type="entry name" value="Sugar_tr"/>
    <property type="match status" value="1"/>
</dbReference>
<dbReference type="EMBL" id="JAQQEZ010000100">
    <property type="protein sequence ID" value="MFM0008415.1"/>
    <property type="molecule type" value="Genomic_DNA"/>
</dbReference>
<keyword evidence="4 8" id="KW-0812">Transmembrane</keyword>
<gene>
    <name evidence="9" type="ORF">PQR57_46905</name>
</gene>
<evidence type="ECO:0000256" key="2">
    <source>
        <dbReference type="ARBA" id="ARBA00022448"/>
    </source>
</evidence>
<evidence type="ECO:0000313" key="10">
    <source>
        <dbReference type="Proteomes" id="UP001629230"/>
    </source>
</evidence>
<dbReference type="InterPro" id="IPR051084">
    <property type="entry name" value="H+-coupled_symporters"/>
</dbReference>
<dbReference type="RefSeq" id="WP_408183429.1">
    <property type="nucleotide sequence ID" value="NZ_JAQQEZ010000100.1"/>
</dbReference>
<evidence type="ECO:0000256" key="1">
    <source>
        <dbReference type="ARBA" id="ARBA00004651"/>
    </source>
</evidence>